<dbReference type="GO" id="GO:0005975">
    <property type="term" value="P:carbohydrate metabolic process"/>
    <property type="evidence" value="ECO:0007669"/>
    <property type="project" value="UniProtKB-ARBA"/>
</dbReference>
<keyword evidence="2" id="KW-0732">Signal</keyword>
<organism evidence="6 7">
    <name type="scientific">Paraflavitalea soli</name>
    <dbReference type="NCBI Taxonomy" id="2315862"/>
    <lineage>
        <taxon>Bacteria</taxon>
        <taxon>Pseudomonadati</taxon>
        <taxon>Bacteroidota</taxon>
        <taxon>Chitinophagia</taxon>
        <taxon>Chitinophagales</taxon>
        <taxon>Chitinophagaceae</taxon>
        <taxon>Paraflavitalea</taxon>
    </lineage>
</organism>
<evidence type="ECO:0000259" key="5">
    <source>
        <dbReference type="Pfam" id="PF12972"/>
    </source>
</evidence>
<dbReference type="AlphaFoldDB" id="A0A3B7N0I6"/>
<dbReference type="PANTHER" id="PTHR12872:SF1">
    <property type="entry name" value="ALPHA-N-ACETYLGLUCOSAMINIDASE"/>
    <property type="match status" value="1"/>
</dbReference>
<evidence type="ECO:0000259" key="3">
    <source>
        <dbReference type="Pfam" id="PF05089"/>
    </source>
</evidence>
<dbReference type="PANTHER" id="PTHR12872">
    <property type="entry name" value="ALPHA-N-ACETYLGLUCOSAMINIDASE"/>
    <property type="match status" value="1"/>
</dbReference>
<feature type="signal peptide" evidence="2">
    <location>
        <begin position="1"/>
        <end position="21"/>
    </location>
</feature>
<dbReference type="Gene3D" id="3.30.379.10">
    <property type="entry name" value="Chitobiase/beta-hexosaminidase domain 2-like"/>
    <property type="match status" value="1"/>
</dbReference>
<dbReference type="Proteomes" id="UP000263900">
    <property type="component" value="Chromosome"/>
</dbReference>
<dbReference type="Gene3D" id="3.20.20.80">
    <property type="entry name" value="Glycosidases"/>
    <property type="match status" value="1"/>
</dbReference>
<proteinExistence type="predicted"/>
<feature type="domain" description="Alpha-N-acetylglucosaminidase tim-barrel" evidence="3">
    <location>
        <begin position="130"/>
        <end position="461"/>
    </location>
</feature>
<name>A0A3B7N0I6_9BACT</name>
<keyword evidence="7" id="KW-1185">Reference proteome</keyword>
<dbReference type="InterPro" id="IPR024732">
    <property type="entry name" value="NAGLU_C"/>
</dbReference>
<dbReference type="InterPro" id="IPR007781">
    <property type="entry name" value="NAGLU"/>
</dbReference>
<evidence type="ECO:0000313" key="7">
    <source>
        <dbReference type="Proteomes" id="UP000263900"/>
    </source>
</evidence>
<feature type="domain" description="Alpha-N-acetylglucosaminidase N-terminal" evidence="4">
    <location>
        <begin position="35"/>
        <end position="115"/>
    </location>
</feature>
<dbReference type="Gene3D" id="1.20.120.670">
    <property type="entry name" value="N-acetyl-b-d-glucoasminidase"/>
    <property type="match status" value="1"/>
</dbReference>
<evidence type="ECO:0000313" key="6">
    <source>
        <dbReference type="EMBL" id="AXY78850.1"/>
    </source>
</evidence>
<keyword evidence="1" id="KW-0378">Hydrolase</keyword>
<gene>
    <name evidence="6" type="ORF">D3H65_31530</name>
</gene>
<dbReference type="InterPro" id="IPR024733">
    <property type="entry name" value="NAGLU_tim-barrel"/>
</dbReference>
<accession>A0A3B7N0I6</accession>
<dbReference type="GO" id="GO:0016787">
    <property type="term" value="F:hydrolase activity"/>
    <property type="evidence" value="ECO:0007669"/>
    <property type="project" value="UniProtKB-KW"/>
</dbReference>
<feature type="domain" description="Alpha-N-acetylglucosaminidase C-terminal" evidence="5">
    <location>
        <begin position="470"/>
        <end position="729"/>
    </location>
</feature>
<dbReference type="KEGG" id="pseg:D3H65_31530"/>
<feature type="chain" id="PRO_5017668085" evidence="2">
    <location>
        <begin position="22"/>
        <end position="750"/>
    </location>
</feature>
<dbReference type="InterPro" id="IPR024240">
    <property type="entry name" value="NAGLU_N"/>
</dbReference>
<dbReference type="InterPro" id="IPR029018">
    <property type="entry name" value="Hex-like_dom2"/>
</dbReference>
<dbReference type="OrthoDB" id="179563at2"/>
<dbReference type="EMBL" id="CP032157">
    <property type="protein sequence ID" value="AXY78850.1"/>
    <property type="molecule type" value="Genomic_DNA"/>
</dbReference>
<sequence>MTGKKRAIALVVFSVILVIQATGKPGNDSSGFNKQAAAGIIKRILPAYANKFEVAYIPTENGKDVFELESRSGKIVLKGNNGISVASAFNYWLKNYAHCDISWNSTNLKIPAPFPMVEKKIRKVTPHQYRHYFNYCTFNYTASWWDWDRWQWEIDYMALNGINMPLAMTGQNAVWDRVYRDMGFGDADMDAFFTGPAYFMWFWAGNIDAWGGPLPKTWKTSHEELQKKILARERELGMTPILPAFTGHVPPTFKDKYPKANLKKINWEGRFDDTYILDPSDPLFNEIGNRFMEEQIKTFGTDHLYGADTFNEMYPPSNDSMYLNNISSAVYRSMATVDPKAVWIMQGWLFVDKKDFWQPDQIKAYLNAVPDNKLILLDLWAEENPVWNRTDAFYGKPWIWSMLHNFGGRNSLYGNLAYLAKEPAEMVHDPNAGNLLGIGLVPEGIEQNPVVYSLMLDHVWDNQPIDLDKWLVKYAERRYGKRDKDTEEAWRILKNTAYAHEGNYESIIIARPTFNKDNDWAATDIPYNPADFLKAWTSLMNASKKFGSNDCYQYDLVAVGRQVMANYATVLQQRFAKSFKSRNSISFKKNTAAFLELIDDMDKLMATRKDLLLGAWLNDAKKWGTNEQEKKLYEKNARNLITLWGGKDAVLHEYAYRYWSGLFSGFYKKRWEQFIDDAGRILKTGTEFNQKVFDERIKEWEWKWVNGNETYPATAQGDPIAVSIEMYKKYAAKIAKEYKDNPELINNNEH</sequence>
<reference evidence="6 7" key="1">
    <citation type="submission" date="2018-09" db="EMBL/GenBank/DDBJ databases">
        <title>Genome sequencing of strain 6GH32-13.</title>
        <authorList>
            <person name="Weon H.-Y."/>
            <person name="Heo J."/>
            <person name="Kwon S.-W."/>
        </authorList>
    </citation>
    <scope>NUCLEOTIDE SEQUENCE [LARGE SCALE GENOMIC DNA]</scope>
    <source>
        <strain evidence="6 7">5GH32-13</strain>
    </source>
</reference>
<evidence type="ECO:0000256" key="1">
    <source>
        <dbReference type="ARBA" id="ARBA00022801"/>
    </source>
</evidence>
<dbReference type="Pfam" id="PF12971">
    <property type="entry name" value="NAGLU_N"/>
    <property type="match status" value="1"/>
</dbReference>
<evidence type="ECO:0000259" key="4">
    <source>
        <dbReference type="Pfam" id="PF12971"/>
    </source>
</evidence>
<dbReference type="Pfam" id="PF12972">
    <property type="entry name" value="NAGLU_C"/>
    <property type="match status" value="1"/>
</dbReference>
<protein>
    <submittedName>
        <fullName evidence="6">Alpha-N-acetylglucosaminidase</fullName>
    </submittedName>
</protein>
<evidence type="ECO:0000256" key="2">
    <source>
        <dbReference type="SAM" id="SignalP"/>
    </source>
</evidence>
<dbReference type="Pfam" id="PF05089">
    <property type="entry name" value="NAGLU"/>
    <property type="match status" value="1"/>
</dbReference>